<dbReference type="PANTHER" id="PTHR11999">
    <property type="entry name" value="GROUP II PYRIDOXAL-5-PHOSPHATE DECARBOXYLASE"/>
    <property type="match status" value="1"/>
</dbReference>
<dbReference type="EMBL" id="JBBPBM010000007">
    <property type="protein sequence ID" value="KAK8575814.1"/>
    <property type="molecule type" value="Genomic_DNA"/>
</dbReference>
<accession>A0ABR2FC56</accession>
<sequence length="133" mass="15136">MSLASTGLHHRPRPSSSPSSWIGWEYYLSYDLRFGSSEPVVLLTPLALTHINGFSQTWIVIHRHDLADLMYHIRSDIAMAKLAEAFMRKDERFEIVVQRKFALVCFMLKPKAEDGGELNFKLVEAINSSGRAL</sequence>
<organism evidence="2 3">
    <name type="scientific">Hibiscus sabdariffa</name>
    <name type="common">roselle</name>
    <dbReference type="NCBI Taxonomy" id="183260"/>
    <lineage>
        <taxon>Eukaryota</taxon>
        <taxon>Viridiplantae</taxon>
        <taxon>Streptophyta</taxon>
        <taxon>Embryophyta</taxon>
        <taxon>Tracheophyta</taxon>
        <taxon>Spermatophyta</taxon>
        <taxon>Magnoliopsida</taxon>
        <taxon>eudicotyledons</taxon>
        <taxon>Gunneridae</taxon>
        <taxon>Pentapetalae</taxon>
        <taxon>rosids</taxon>
        <taxon>malvids</taxon>
        <taxon>Malvales</taxon>
        <taxon>Malvaceae</taxon>
        <taxon>Malvoideae</taxon>
        <taxon>Hibiscus</taxon>
    </lineage>
</organism>
<dbReference type="Gene3D" id="3.90.1150.10">
    <property type="entry name" value="Aspartate Aminotransferase, domain 1"/>
    <property type="match status" value="1"/>
</dbReference>
<protein>
    <submittedName>
        <fullName evidence="2">Uncharacterized protein</fullName>
    </submittedName>
</protein>
<evidence type="ECO:0000256" key="1">
    <source>
        <dbReference type="ARBA" id="ARBA00022793"/>
    </source>
</evidence>
<dbReference type="InterPro" id="IPR015424">
    <property type="entry name" value="PyrdxlP-dep_Trfase"/>
</dbReference>
<keyword evidence="1" id="KW-0456">Lyase</keyword>
<proteinExistence type="predicted"/>
<keyword evidence="3" id="KW-1185">Reference proteome</keyword>
<dbReference type="PANTHER" id="PTHR11999:SF169">
    <property type="entry name" value="TYROSINE DECARBOXYLASE 1-LIKE"/>
    <property type="match status" value="1"/>
</dbReference>
<keyword evidence="1" id="KW-0210">Decarboxylase</keyword>
<reference evidence="2 3" key="1">
    <citation type="journal article" date="2024" name="G3 (Bethesda)">
        <title>Genome assembly of Hibiscus sabdariffa L. provides insights into metabolisms of medicinal natural products.</title>
        <authorList>
            <person name="Kim T."/>
        </authorList>
    </citation>
    <scope>NUCLEOTIDE SEQUENCE [LARGE SCALE GENOMIC DNA]</scope>
    <source>
        <strain evidence="2">TK-2024</strain>
        <tissue evidence="2">Old leaves</tissue>
    </source>
</reference>
<dbReference type="SUPFAM" id="SSF53383">
    <property type="entry name" value="PLP-dependent transferases"/>
    <property type="match status" value="1"/>
</dbReference>
<evidence type="ECO:0000313" key="3">
    <source>
        <dbReference type="Proteomes" id="UP001472677"/>
    </source>
</evidence>
<comment type="caution">
    <text evidence="2">The sequence shown here is derived from an EMBL/GenBank/DDBJ whole genome shotgun (WGS) entry which is preliminary data.</text>
</comment>
<dbReference type="InterPro" id="IPR010977">
    <property type="entry name" value="Aromatic_deC"/>
</dbReference>
<dbReference type="Proteomes" id="UP001472677">
    <property type="component" value="Unassembled WGS sequence"/>
</dbReference>
<gene>
    <name evidence="2" type="ORF">V6N12_063468</name>
</gene>
<dbReference type="InterPro" id="IPR015422">
    <property type="entry name" value="PyrdxlP-dep_Trfase_small"/>
</dbReference>
<name>A0ABR2FC56_9ROSI</name>
<evidence type="ECO:0000313" key="2">
    <source>
        <dbReference type="EMBL" id="KAK8575814.1"/>
    </source>
</evidence>